<organism evidence="7 8">
    <name type="scientific">Paenibacillus foliorum</name>
    <dbReference type="NCBI Taxonomy" id="2654974"/>
    <lineage>
        <taxon>Bacteria</taxon>
        <taxon>Bacillati</taxon>
        <taxon>Bacillota</taxon>
        <taxon>Bacilli</taxon>
        <taxon>Bacillales</taxon>
        <taxon>Paenibacillaceae</taxon>
        <taxon>Paenibacillus</taxon>
    </lineage>
</organism>
<accession>A0A972GU58</accession>
<keyword evidence="4" id="KW-0564">Palmitate</keyword>
<evidence type="ECO:0000313" key="7">
    <source>
        <dbReference type="EMBL" id="NOU96388.1"/>
    </source>
</evidence>
<gene>
    <name evidence="7" type="ORF">GC093_24690</name>
</gene>
<dbReference type="AlphaFoldDB" id="A0A972GU58"/>
<dbReference type="Gene3D" id="3.40.190.10">
    <property type="entry name" value="Periplasmic binding protein-like II"/>
    <property type="match status" value="1"/>
</dbReference>
<reference evidence="7" key="1">
    <citation type="submission" date="2019-10" db="EMBL/GenBank/DDBJ databases">
        <title>Description of Paenibacillus glebae sp. nov.</title>
        <authorList>
            <person name="Carlier A."/>
            <person name="Qi S."/>
        </authorList>
    </citation>
    <scope>NUCLEOTIDE SEQUENCE</scope>
    <source>
        <strain evidence="7">LMG 31456</strain>
    </source>
</reference>
<dbReference type="RefSeq" id="WP_171654624.1">
    <property type="nucleotide sequence ID" value="NZ_WHOD01000097.1"/>
</dbReference>
<comment type="caution">
    <text evidence="7">The sequence shown here is derived from an EMBL/GenBank/DDBJ whole genome shotgun (WGS) entry which is preliminary data.</text>
</comment>
<keyword evidence="3" id="KW-0472">Membrane</keyword>
<dbReference type="PANTHER" id="PTHR43649:SF33">
    <property type="entry name" value="POLYGALACTURONAN_RHAMNOGALACTURONAN-BINDING PROTEIN YTCQ"/>
    <property type="match status" value="1"/>
</dbReference>
<evidence type="ECO:0000256" key="3">
    <source>
        <dbReference type="ARBA" id="ARBA00023136"/>
    </source>
</evidence>
<sequence length="447" mass="49612">MKMKKTMVFTAGLSFVLAMTGCGGGGGAVKNEAGAEVKSAKKDELVKLTFWDDNAGPNRTPFYEEIFKRFEAKNPNIKVEYVGVPSASAKQKFDVAISSNDMPDVGGVSNRFIADFAAKGALLALDPYYDKWDEKSKMVSSVIDFNRSLVPDKKLYQLPNTLFMDVFWYRTDLFKDAGLKPPGTWEDFFTAAEKLTAPDKKQYGYSVRGGVGSINQLTTALYSYSGITNYFDEKGKATANDPKHIEFLKKYVGLYKKYTPTSDITNGYKEMVATFDNGTAAMIQHNFGSYNDHLNTLGAAKVAAVLLPKAANGNRVVISEPNGYSVFKSTKHPEESFKLVSFLASSDIQTYWNQNIGQMPTNQESMKSDYVKNAQHILAGSEVLLDKDTSILKVPVYLPDYAGIITQQLEPNFQKVLSGAMTAEDFLNGWAKAMEKSNEEYNKMMKK</sequence>
<name>A0A972GU58_9BACL</name>
<keyword evidence="1" id="KW-1003">Cell membrane</keyword>
<keyword evidence="8" id="KW-1185">Reference proteome</keyword>
<proteinExistence type="predicted"/>
<keyword evidence="2 6" id="KW-0732">Signal</keyword>
<dbReference type="PROSITE" id="PS51257">
    <property type="entry name" value="PROKAR_LIPOPROTEIN"/>
    <property type="match status" value="1"/>
</dbReference>
<protein>
    <submittedName>
        <fullName evidence="7">Extracellular solute-binding protein</fullName>
    </submittedName>
</protein>
<evidence type="ECO:0000256" key="5">
    <source>
        <dbReference type="ARBA" id="ARBA00023288"/>
    </source>
</evidence>
<dbReference type="InterPro" id="IPR006059">
    <property type="entry name" value="SBP"/>
</dbReference>
<evidence type="ECO:0000256" key="6">
    <source>
        <dbReference type="SAM" id="SignalP"/>
    </source>
</evidence>
<dbReference type="EMBL" id="WHOD01000097">
    <property type="protein sequence ID" value="NOU96388.1"/>
    <property type="molecule type" value="Genomic_DNA"/>
</dbReference>
<dbReference type="Pfam" id="PF01547">
    <property type="entry name" value="SBP_bac_1"/>
    <property type="match status" value="1"/>
</dbReference>
<feature type="signal peptide" evidence="6">
    <location>
        <begin position="1"/>
        <end position="20"/>
    </location>
</feature>
<evidence type="ECO:0000256" key="2">
    <source>
        <dbReference type="ARBA" id="ARBA00022729"/>
    </source>
</evidence>
<dbReference type="PANTHER" id="PTHR43649">
    <property type="entry name" value="ARABINOSE-BINDING PROTEIN-RELATED"/>
    <property type="match status" value="1"/>
</dbReference>
<evidence type="ECO:0000256" key="4">
    <source>
        <dbReference type="ARBA" id="ARBA00023139"/>
    </source>
</evidence>
<feature type="chain" id="PRO_5038976483" evidence="6">
    <location>
        <begin position="21"/>
        <end position="447"/>
    </location>
</feature>
<dbReference type="SUPFAM" id="SSF53850">
    <property type="entry name" value="Periplasmic binding protein-like II"/>
    <property type="match status" value="1"/>
</dbReference>
<keyword evidence="5" id="KW-0449">Lipoprotein</keyword>
<evidence type="ECO:0000313" key="8">
    <source>
        <dbReference type="Proteomes" id="UP000641588"/>
    </source>
</evidence>
<dbReference type="Proteomes" id="UP000641588">
    <property type="component" value="Unassembled WGS sequence"/>
</dbReference>
<evidence type="ECO:0000256" key="1">
    <source>
        <dbReference type="ARBA" id="ARBA00022475"/>
    </source>
</evidence>
<dbReference type="InterPro" id="IPR050490">
    <property type="entry name" value="Bact_solute-bd_prot1"/>
</dbReference>
<dbReference type="CDD" id="cd13585">
    <property type="entry name" value="PBP2_TMBP_like"/>
    <property type="match status" value="1"/>
</dbReference>